<evidence type="ECO:0000313" key="1">
    <source>
        <dbReference type="EMBL" id="AGT31949.1"/>
    </source>
</evidence>
<reference evidence="1 2" key="1">
    <citation type="journal article" date="2014" name="Genome Announc.">
        <title>Complete Genome Sequence of the Thermophilic Polychlorinated Biphenyl Degrader Geobacillus sp. Strain JF8 (NBRC 109937).</title>
        <authorList>
            <person name="Shintani M."/>
            <person name="Ohtsubo Y."/>
            <person name="Fukuda K."/>
            <person name="Hosoyama A."/>
            <person name="Ohji S."/>
            <person name="Yamazoe A."/>
            <person name="Fujita N."/>
            <person name="Nagata Y."/>
            <person name="Tsuda M."/>
            <person name="Hatta T."/>
            <person name="Kimbara K."/>
        </authorList>
    </citation>
    <scope>NUCLEOTIDE SEQUENCE [LARGE SCALE GENOMIC DNA]</scope>
    <source>
        <strain evidence="1 2">JF8</strain>
    </source>
</reference>
<gene>
    <name evidence="1" type="ORF">M493_08350</name>
</gene>
<proteinExistence type="predicted"/>
<dbReference type="AlphaFoldDB" id="S5YZ23"/>
<protein>
    <submittedName>
        <fullName evidence="1">Uncharacterized protein</fullName>
    </submittedName>
</protein>
<dbReference type="Proteomes" id="UP000015500">
    <property type="component" value="Chromosome"/>
</dbReference>
<dbReference type="EMBL" id="CP006254">
    <property type="protein sequence ID" value="AGT31949.1"/>
    <property type="molecule type" value="Genomic_DNA"/>
</dbReference>
<keyword evidence="2" id="KW-1185">Reference proteome</keyword>
<sequence>MPAIGDNNTKNGFAKEGETVKWLQLTLELVIGFVQTYQPAAAVPNGLKV</sequence>
<evidence type="ECO:0000313" key="2">
    <source>
        <dbReference type="Proteomes" id="UP000015500"/>
    </source>
</evidence>
<dbReference type="PATRIC" id="fig|1345697.3.peg.1600"/>
<accession>S5YZ23</accession>
<dbReference type="HOGENOM" id="CLU_3136092_0_0_9"/>
<dbReference type="STRING" id="1921421.M493_08350"/>
<name>S5YZ23_GEOG3</name>
<organism evidence="1 2">
    <name type="scientific">Geobacillus genomosp. 3</name>
    <dbReference type="NCBI Taxonomy" id="1921421"/>
    <lineage>
        <taxon>Bacteria</taxon>
        <taxon>Bacillati</taxon>
        <taxon>Bacillota</taxon>
        <taxon>Bacilli</taxon>
        <taxon>Bacillales</taxon>
        <taxon>Anoxybacillaceae</taxon>
        <taxon>Geobacillus</taxon>
    </lineage>
</organism>
<dbReference type="KEGG" id="gjf:M493_08350"/>